<dbReference type="Gene3D" id="3.30.420.240">
    <property type="match status" value="1"/>
</dbReference>
<evidence type="ECO:0000313" key="2">
    <source>
        <dbReference type="Proteomes" id="UP000192906"/>
    </source>
</evidence>
<dbReference type="STRING" id="1519643.SAMN06295933_0290"/>
<sequence length="459" mass="51503">MAKQEITIPYGFIPRDYQIPKWNYIANGGKRAVSVWHRRAGKDLTEWNLLICEAFKRVGAYYYFLPYYQQGKKIIWDGIDGNGRTFLSYIPKQVLDGKPNSTEMKIKLINGSIIQIIGTDNIDSVMGTNPVGCIFSEYSLQDPRAWDYISPILLENDGWAAFNFTPRGMNHGWDIFQMAMKSPDWFCERLAACYHPEYNPVGGGVGATGVLTPDQIDKELSDGRSPSLVKQEYFVDFQASSDDILIPLSLIDSAIDRDISYKNAPAVAGLDVGLSLTGDPTALVIRKGGKVIAIEEVRLDDYDEIAGWAYRHLMIHKCFTVLVDGIGWGQGAFQSLRRLYPSLTVQSVNVAEKASADDRFARLRDEVWWQVREWFEEKQCSIPSNLALTDKLRAEISNVKYDFTPSSKIKVMGKREMKKVENGGKSPNLADALGLSIYGSATAMNQSFTQINKHSRVAS</sequence>
<gene>
    <name evidence="1" type="ORF">SAMN06295933_0290</name>
</gene>
<dbReference type="OrthoDB" id="479677at2"/>
<reference evidence="2" key="1">
    <citation type="submission" date="2017-04" db="EMBL/GenBank/DDBJ databases">
        <authorList>
            <person name="Varghese N."/>
            <person name="Submissions S."/>
        </authorList>
    </citation>
    <scope>NUCLEOTIDE SEQUENCE [LARGE SCALE GENOMIC DNA]</scope>
    <source>
        <strain evidence="2">K3S</strain>
    </source>
</reference>
<dbReference type="RefSeq" id="WP_085097242.1">
    <property type="nucleotide sequence ID" value="NZ_FWZU01000001.1"/>
</dbReference>
<accession>A0A1X7C3G9</accession>
<evidence type="ECO:0000313" key="1">
    <source>
        <dbReference type="EMBL" id="SME89389.1"/>
    </source>
</evidence>
<dbReference type="Proteomes" id="UP000192906">
    <property type="component" value="Unassembled WGS sequence"/>
</dbReference>
<keyword evidence="2" id="KW-1185">Reference proteome</keyword>
<evidence type="ECO:0008006" key="3">
    <source>
        <dbReference type="Google" id="ProtNLM"/>
    </source>
</evidence>
<dbReference type="EMBL" id="FWZU01000001">
    <property type="protein sequence ID" value="SME89389.1"/>
    <property type="molecule type" value="Genomic_DNA"/>
</dbReference>
<name>A0A1X7C3G9_9BACT</name>
<protein>
    <recommendedName>
        <fullName evidence="3">Terminase-like family protein</fullName>
    </recommendedName>
</protein>
<dbReference type="Gene3D" id="3.40.50.300">
    <property type="entry name" value="P-loop containing nucleotide triphosphate hydrolases"/>
    <property type="match status" value="1"/>
</dbReference>
<dbReference type="AlphaFoldDB" id="A0A1X7C3G9"/>
<organism evidence="1 2">
    <name type="scientific">Desulfovibrio gilichinskyi</name>
    <dbReference type="NCBI Taxonomy" id="1519643"/>
    <lineage>
        <taxon>Bacteria</taxon>
        <taxon>Pseudomonadati</taxon>
        <taxon>Thermodesulfobacteriota</taxon>
        <taxon>Desulfovibrionia</taxon>
        <taxon>Desulfovibrionales</taxon>
        <taxon>Desulfovibrionaceae</taxon>
        <taxon>Desulfovibrio</taxon>
    </lineage>
</organism>
<proteinExistence type="predicted"/>
<dbReference type="InterPro" id="IPR027417">
    <property type="entry name" value="P-loop_NTPase"/>
</dbReference>